<evidence type="ECO:0000259" key="2">
    <source>
        <dbReference type="Pfam" id="PF05036"/>
    </source>
</evidence>
<dbReference type="Proteomes" id="UP000886339">
    <property type="component" value="Unassembled WGS sequence"/>
</dbReference>
<sequence length="305" mass="33854">MIRLLLAMLIALNVALFLWIQYGNRTAAPTRPEQLSRPDFGQIRLVGEPDTAEEPVIETEMNAQEPVQAPQPDEGDTLQPEPESGPEPEPEPAAEVASEAEIETQPESEPQIRQESSQEQALDALSTPPEPAPEPPVQPIPTESQPEVLYCGELGPMRSRNMAEGYRRTLAAGKAEVRVETRPGKETVGYWVMIPETPDVAGAEAMLKRLVQAGFKDLWLMREGEHKNAISMGLYTQERYAQRHADNIHEKGFDPVVVPKQKKARVYWVLFSHAGANELQKIEAQKLPSNAALEKKVCDQALTDP</sequence>
<evidence type="ECO:0000313" key="3">
    <source>
        <dbReference type="EMBL" id="HEC05823.1"/>
    </source>
</evidence>
<name>A0A831W7J7_9GAMM</name>
<comment type="caution">
    <text evidence="3">The sequence shown here is derived from an EMBL/GenBank/DDBJ whole genome shotgun (WGS) entry which is preliminary data.</text>
</comment>
<feature type="compositionally biased region" description="Acidic residues" evidence="1">
    <location>
        <begin position="84"/>
        <end position="106"/>
    </location>
</feature>
<feature type="region of interest" description="Disordered" evidence="1">
    <location>
        <begin position="49"/>
        <end position="145"/>
    </location>
</feature>
<organism evidence="3">
    <name type="scientific">Thiolapillus brandeum</name>
    <dbReference type="NCBI Taxonomy" id="1076588"/>
    <lineage>
        <taxon>Bacteria</taxon>
        <taxon>Pseudomonadati</taxon>
        <taxon>Pseudomonadota</taxon>
        <taxon>Gammaproteobacteria</taxon>
        <taxon>Chromatiales</taxon>
        <taxon>Sedimenticolaceae</taxon>
        <taxon>Thiolapillus</taxon>
    </lineage>
</organism>
<reference evidence="3" key="1">
    <citation type="journal article" date="2020" name="mSystems">
        <title>Genome- and Community-Level Interaction Insights into Carbon Utilization and Element Cycling Functions of Hydrothermarchaeota in Hydrothermal Sediment.</title>
        <authorList>
            <person name="Zhou Z."/>
            <person name="Liu Y."/>
            <person name="Xu W."/>
            <person name="Pan J."/>
            <person name="Luo Z.H."/>
            <person name="Li M."/>
        </authorList>
    </citation>
    <scope>NUCLEOTIDE SEQUENCE [LARGE SCALE GENOMIC DNA]</scope>
    <source>
        <strain evidence="3">HyVt-458</strain>
    </source>
</reference>
<feature type="compositionally biased region" description="Pro residues" evidence="1">
    <location>
        <begin position="128"/>
        <end position="139"/>
    </location>
</feature>
<dbReference type="GO" id="GO:0042834">
    <property type="term" value="F:peptidoglycan binding"/>
    <property type="evidence" value="ECO:0007669"/>
    <property type="project" value="InterPro"/>
</dbReference>
<dbReference type="Pfam" id="PF05036">
    <property type="entry name" value="SPOR"/>
    <property type="match status" value="1"/>
</dbReference>
<accession>A0A831W7J7</accession>
<evidence type="ECO:0000256" key="1">
    <source>
        <dbReference type="SAM" id="MobiDB-lite"/>
    </source>
</evidence>
<dbReference type="AlphaFoldDB" id="A0A831W7J7"/>
<feature type="domain" description="SPOR" evidence="2">
    <location>
        <begin position="189"/>
        <end position="259"/>
    </location>
</feature>
<proteinExistence type="predicted"/>
<protein>
    <recommendedName>
        <fullName evidence="2">SPOR domain-containing protein</fullName>
    </recommendedName>
</protein>
<feature type="compositionally biased region" description="Polar residues" evidence="1">
    <location>
        <begin position="107"/>
        <end position="120"/>
    </location>
</feature>
<dbReference type="InterPro" id="IPR007730">
    <property type="entry name" value="SPOR-like_dom"/>
</dbReference>
<dbReference type="EMBL" id="DRLF01000118">
    <property type="protein sequence ID" value="HEC05823.1"/>
    <property type="molecule type" value="Genomic_DNA"/>
</dbReference>
<gene>
    <name evidence="3" type="ORF">ENJ12_03160</name>
</gene>